<feature type="transmembrane region" description="Helical" evidence="1">
    <location>
        <begin position="6"/>
        <end position="22"/>
    </location>
</feature>
<keyword evidence="1" id="KW-0812">Transmembrane</keyword>
<evidence type="ECO:0000313" key="2">
    <source>
        <dbReference type="EMBL" id="CAA9380751.1"/>
    </source>
</evidence>
<accession>A0A6J4NEQ6</accession>
<reference evidence="2" key="1">
    <citation type="submission" date="2020-02" db="EMBL/GenBank/DDBJ databases">
        <authorList>
            <person name="Meier V. D."/>
        </authorList>
    </citation>
    <scope>NUCLEOTIDE SEQUENCE</scope>
    <source>
        <strain evidence="2">AVDCRST_MAG93</strain>
    </source>
</reference>
<keyword evidence="1" id="KW-1133">Transmembrane helix</keyword>
<evidence type="ECO:0000256" key="1">
    <source>
        <dbReference type="SAM" id="Phobius"/>
    </source>
</evidence>
<sequence length="183" mass="20334">MGDYILGIAGIVLSVVLFLVGYRQTVGAKRERVNAANAEVERIIVRRIFSDSYTLRLTDVSRILEGKARDFRVRTSDLLTESQMLAVVYTRIMESDFIAEEQRGPILERIMPVVNESEDASAKELRNMEVVPAPQGRIWITTALTAIMGVAASVLGTLVAFLPNLRDLRFRWGGGSCMKRATG</sequence>
<keyword evidence="1" id="KW-0472">Membrane</keyword>
<proteinExistence type="predicted"/>
<feature type="transmembrane region" description="Helical" evidence="1">
    <location>
        <begin position="138"/>
        <end position="162"/>
    </location>
</feature>
<organism evidence="2">
    <name type="scientific">uncultured Chloroflexia bacterium</name>
    <dbReference type="NCBI Taxonomy" id="1672391"/>
    <lineage>
        <taxon>Bacteria</taxon>
        <taxon>Bacillati</taxon>
        <taxon>Chloroflexota</taxon>
        <taxon>Chloroflexia</taxon>
        <taxon>environmental samples</taxon>
    </lineage>
</organism>
<protein>
    <submittedName>
        <fullName evidence="2">Uncharacterized protein</fullName>
    </submittedName>
</protein>
<name>A0A6J4NEQ6_9CHLR</name>
<dbReference type="EMBL" id="CADCTR010003070">
    <property type="protein sequence ID" value="CAA9380751.1"/>
    <property type="molecule type" value="Genomic_DNA"/>
</dbReference>
<dbReference type="AlphaFoldDB" id="A0A6J4NEQ6"/>
<gene>
    <name evidence="2" type="ORF">AVDCRST_MAG93-9155</name>
</gene>